<feature type="compositionally biased region" description="Low complexity" evidence="7">
    <location>
        <begin position="684"/>
        <end position="696"/>
    </location>
</feature>
<feature type="modified residue" description="4-aspartylphosphate" evidence="6">
    <location>
        <position position="810"/>
    </location>
</feature>
<dbReference type="InterPro" id="IPR001789">
    <property type="entry name" value="Sig_transdc_resp-reg_receiver"/>
</dbReference>
<dbReference type="SMART" id="SM00388">
    <property type="entry name" value="HisKA"/>
    <property type="match status" value="1"/>
</dbReference>
<gene>
    <name evidence="10" type="ORF">LGLO00237_LOCUS29271</name>
</gene>
<dbReference type="InterPro" id="IPR004358">
    <property type="entry name" value="Sig_transdc_His_kin-like_C"/>
</dbReference>
<dbReference type="EC" id="2.7.13.3" evidence="2"/>
<feature type="region of interest" description="Disordered" evidence="7">
    <location>
        <begin position="658"/>
        <end position="696"/>
    </location>
</feature>
<dbReference type="GO" id="GO:0000155">
    <property type="term" value="F:phosphorelay sensor kinase activity"/>
    <property type="evidence" value="ECO:0007669"/>
    <property type="project" value="InterPro"/>
</dbReference>
<evidence type="ECO:0000256" key="4">
    <source>
        <dbReference type="ARBA" id="ARBA00022679"/>
    </source>
</evidence>
<dbReference type="InterPro" id="IPR036890">
    <property type="entry name" value="HATPase_C_sf"/>
</dbReference>
<dbReference type="InterPro" id="IPR029016">
    <property type="entry name" value="GAF-like_dom_sf"/>
</dbReference>
<dbReference type="Gene3D" id="3.40.50.2300">
    <property type="match status" value="1"/>
</dbReference>
<dbReference type="SMART" id="SM00387">
    <property type="entry name" value="HATPase_c"/>
    <property type="match status" value="1"/>
</dbReference>
<evidence type="ECO:0000256" key="1">
    <source>
        <dbReference type="ARBA" id="ARBA00000085"/>
    </source>
</evidence>
<feature type="region of interest" description="Disordered" evidence="7">
    <location>
        <begin position="581"/>
        <end position="616"/>
    </location>
</feature>
<feature type="region of interest" description="Disordered" evidence="7">
    <location>
        <begin position="478"/>
        <end position="519"/>
    </location>
</feature>
<feature type="region of interest" description="Disordered" evidence="7">
    <location>
        <begin position="717"/>
        <end position="742"/>
    </location>
</feature>
<feature type="domain" description="Histidine kinase" evidence="8">
    <location>
        <begin position="214"/>
        <end position="466"/>
    </location>
</feature>
<evidence type="ECO:0000256" key="5">
    <source>
        <dbReference type="ARBA" id="ARBA00022777"/>
    </source>
</evidence>
<keyword evidence="3 6" id="KW-0597">Phosphoprotein</keyword>
<dbReference type="SUPFAM" id="SSF55781">
    <property type="entry name" value="GAF domain-like"/>
    <property type="match status" value="1"/>
</dbReference>
<dbReference type="Gene3D" id="1.10.287.130">
    <property type="match status" value="1"/>
</dbReference>
<keyword evidence="4" id="KW-0808">Transferase</keyword>
<dbReference type="Pfam" id="PF00072">
    <property type="entry name" value="Response_reg"/>
    <property type="match status" value="1"/>
</dbReference>
<feature type="domain" description="Response regulatory" evidence="9">
    <location>
        <begin position="754"/>
        <end position="874"/>
    </location>
</feature>
<evidence type="ECO:0000256" key="2">
    <source>
        <dbReference type="ARBA" id="ARBA00012438"/>
    </source>
</evidence>
<dbReference type="InterPro" id="IPR005467">
    <property type="entry name" value="His_kinase_dom"/>
</dbReference>
<evidence type="ECO:0000256" key="3">
    <source>
        <dbReference type="ARBA" id="ARBA00022553"/>
    </source>
</evidence>
<name>A0A7S3ZAM9_9EUKA</name>
<dbReference type="PROSITE" id="PS50109">
    <property type="entry name" value="HIS_KIN"/>
    <property type="match status" value="1"/>
</dbReference>
<dbReference type="InterPro" id="IPR003594">
    <property type="entry name" value="HATPase_dom"/>
</dbReference>
<dbReference type="Pfam" id="PF02518">
    <property type="entry name" value="HATPase_c"/>
    <property type="match status" value="1"/>
</dbReference>
<dbReference type="SUPFAM" id="SSF47384">
    <property type="entry name" value="Homodimeric domain of signal transducing histidine kinase"/>
    <property type="match status" value="1"/>
</dbReference>
<sequence>MFSPQRPAFKKLKKRQLQAPVVPDVVSSIDEKLCLPPTPSRRWCPAVRPSNEPDRAAEAKALTMLIEDKGSDFDQLTWTLAKTCGKKWGAVTFIEADRLVFMSLGNGVRSAPRETSFTTHCILHPGKVFMVKDLSKDPRFAENPYVIGEPKVRFFAGYPIVINGRAVGTISVMDLHPGTLNDDQLITLQVISEAVRDMLLLRRNSSMLQNFVATIAHELRTPANAILGFSKLLGEQCHPWPTSRTAKARVLDHISSIHAGAENLAETINEVLDFSKLQAGFVRPCMKNIDIHKMMSGILRMHEAFAKEKRVTVSMEIKSVEDWIVQDERLISRVIHNLLSNAIKFTTEEKEVQVTLRGVSSATKIVLPVTTIFSGTCDLKTSDPKGKHKGLVLTVRDQGVGIAKDQIRRIFGQYVQHTKEITRKYEGTGLGLAIVKELMYALNGKIYVNSVVNEGSTFSVFIPYTIPDGSKPIISYKKPPVSPISGGPRRLLRAQEKPPQGTARRVSQRKGTNPRPFMRYHYPVHRASNSIASFASVQVTRSSASSKSVVSHPTLASFEDIPEDEKGESIKSLAATEKCIPRHPSSYPARSDDLETPQNSVRSIGSSGIASPYNGPATPESVYRVGRVHSDIGSDAPPIVQLQKKPLSFTQRIVTPPMAPRSISSLNRATDTAGTSVQSPQRIASSSTTSSSMSAVSAAGASVRIRNMSEKIDAKIGHAHHRNLSTANQSNTEIQKRRRKPKTKEIVEIPSWVVVLCAEDDRMSRKLISRFFKRAGIEVRRFCEDGKVLFEEAEALLKSRQCKSIIVFTDVHMPRMNGIELLQSIRKQPWPLAPEIIANTASPEALKNENPGFDKILRKPLSPKIVTTEMKHAVERILVKNS</sequence>
<dbReference type="PRINTS" id="PR00344">
    <property type="entry name" value="BCTRLSENSOR"/>
</dbReference>
<accession>A0A7S3ZAM9</accession>
<dbReference type="CDD" id="cd00082">
    <property type="entry name" value="HisKA"/>
    <property type="match status" value="1"/>
</dbReference>
<dbReference type="PROSITE" id="PS50110">
    <property type="entry name" value="RESPONSE_REGULATORY"/>
    <property type="match status" value="1"/>
</dbReference>
<dbReference type="Gene3D" id="3.30.450.40">
    <property type="match status" value="1"/>
</dbReference>
<evidence type="ECO:0000259" key="8">
    <source>
        <dbReference type="PROSITE" id="PS50109"/>
    </source>
</evidence>
<feature type="compositionally biased region" description="Polar residues" evidence="7">
    <location>
        <begin position="724"/>
        <end position="733"/>
    </location>
</feature>
<proteinExistence type="predicted"/>
<evidence type="ECO:0000259" key="9">
    <source>
        <dbReference type="PROSITE" id="PS50110"/>
    </source>
</evidence>
<dbReference type="CDD" id="cd17546">
    <property type="entry name" value="REC_hyHK_CKI1_RcsC-like"/>
    <property type="match status" value="1"/>
</dbReference>
<evidence type="ECO:0000313" key="10">
    <source>
        <dbReference type="EMBL" id="CAE0677490.1"/>
    </source>
</evidence>
<keyword evidence="5" id="KW-0418">Kinase</keyword>
<organism evidence="10">
    <name type="scientific">Lotharella globosa</name>
    <dbReference type="NCBI Taxonomy" id="91324"/>
    <lineage>
        <taxon>Eukaryota</taxon>
        <taxon>Sar</taxon>
        <taxon>Rhizaria</taxon>
        <taxon>Cercozoa</taxon>
        <taxon>Chlorarachniophyceae</taxon>
        <taxon>Lotharella</taxon>
    </lineage>
</organism>
<feature type="compositionally biased region" description="Polar residues" evidence="7">
    <location>
        <begin position="662"/>
        <end position="683"/>
    </location>
</feature>
<dbReference type="Gene3D" id="3.30.565.10">
    <property type="entry name" value="Histidine kinase-like ATPase, C-terminal domain"/>
    <property type="match status" value="1"/>
</dbReference>
<dbReference type="Pfam" id="PF00512">
    <property type="entry name" value="HisKA"/>
    <property type="match status" value="1"/>
</dbReference>
<reference evidence="10" key="1">
    <citation type="submission" date="2021-01" db="EMBL/GenBank/DDBJ databases">
        <authorList>
            <person name="Corre E."/>
            <person name="Pelletier E."/>
            <person name="Niang G."/>
            <person name="Scheremetjew M."/>
            <person name="Finn R."/>
            <person name="Kale V."/>
            <person name="Holt S."/>
            <person name="Cochrane G."/>
            <person name="Meng A."/>
            <person name="Brown T."/>
            <person name="Cohen L."/>
        </authorList>
    </citation>
    <scope>NUCLEOTIDE SEQUENCE</scope>
    <source>
        <strain evidence="10">CCCM811</strain>
    </source>
</reference>
<dbReference type="PANTHER" id="PTHR43047">
    <property type="entry name" value="TWO-COMPONENT HISTIDINE PROTEIN KINASE"/>
    <property type="match status" value="1"/>
</dbReference>
<dbReference type="InterPro" id="IPR011006">
    <property type="entry name" value="CheY-like_superfamily"/>
</dbReference>
<evidence type="ECO:0000256" key="6">
    <source>
        <dbReference type="PROSITE-ProRule" id="PRU00169"/>
    </source>
</evidence>
<dbReference type="Pfam" id="PF01590">
    <property type="entry name" value="GAF"/>
    <property type="match status" value="1"/>
</dbReference>
<dbReference type="SMART" id="SM00448">
    <property type="entry name" value="REC"/>
    <property type="match status" value="1"/>
</dbReference>
<feature type="compositionally biased region" description="Polar residues" evidence="7">
    <location>
        <begin position="596"/>
        <end position="609"/>
    </location>
</feature>
<dbReference type="AlphaFoldDB" id="A0A7S3ZAM9"/>
<protein>
    <recommendedName>
        <fullName evidence="2">histidine kinase</fullName>
        <ecNumber evidence="2">2.7.13.3</ecNumber>
    </recommendedName>
</protein>
<dbReference type="SUPFAM" id="SSF55874">
    <property type="entry name" value="ATPase domain of HSP90 chaperone/DNA topoisomerase II/histidine kinase"/>
    <property type="match status" value="1"/>
</dbReference>
<dbReference type="InterPro" id="IPR003661">
    <property type="entry name" value="HisK_dim/P_dom"/>
</dbReference>
<dbReference type="InterPro" id="IPR036097">
    <property type="entry name" value="HisK_dim/P_sf"/>
</dbReference>
<dbReference type="InterPro" id="IPR003018">
    <property type="entry name" value="GAF"/>
</dbReference>
<evidence type="ECO:0000256" key="7">
    <source>
        <dbReference type="SAM" id="MobiDB-lite"/>
    </source>
</evidence>
<dbReference type="SUPFAM" id="SSF52172">
    <property type="entry name" value="CheY-like"/>
    <property type="match status" value="1"/>
</dbReference>
<comment type="catalytic activity">
    <reaction evidence="1">
        <text>ATP + protein L-histidine = ADP + protein N-phospho-L-histidine.</text>
        <dbReference type="EC" id="2.7.13.3"/>
    </reaction>
</comment>
<dbReference type="EMBL" id="HBIV01041554">
    <property type="protein sequence ID" value="CAE0677490.1"/>
    <property type="molecule type" value="Transcribed_RNA"/>
</dbReference>